<dbReference type="EMBL" id="CAMGYJ010000009">
    <property type="protein sequence ID" value="CAI0540389.1"/>
    <property type="molecule type" value="Genomic_DNA"/>
</dbReference>
<sequence>IIAWLGIRPVKEIQSLWERDGSRPVRWERTRCKGRLIGGGVDHEFRRRGPWTVRQSPSLISVWMRKEAVKEELTRWVQR</sequence>
<feature type="non-terminal residue" evidence="1">
    <location>
        <position position="1"/>
    </location>
</feature>
<proteinExistence type="predicted"/>
<evidence type="ECO:0000313" key="1">
    <source>
        <dbReference type="EMBL" id="CAI0540389.1"/>
    </source>
</evidence>
<dbReference type="Proteomes" id="UP001154282">
    <property type="component" value="Unassembled WGS sequence"/>
</dbReference>
<name>A0AAV0Q4H5_9ROSI</name>
<accession>A0AAV0Q4H5</accession>
<protein>
    <submittedName>
        <fullName evidence="1">Uncharacterized protein</fullName>
    </submittedName>
</protein>
<dbReference type="AlphaFoldDB" id="A0AAV0Q4H5"/>
<evidence type="ECO:0000313" key="2">
    <source>
        <dbReference type="Proteomes" id="UP001154282"/>
    </source>
</evidence>
<gene>
    <name evidence="1" type="ORF">LITE_LOCUS41660</name>
</gene>
<keyword evidence="2" id="KW-1185">Reference proteome</keyword>
<reference evidence="1" key="1">
    <citation type="submission" date="2022-08" db="EMBL/GenBank/DDBJ databases">
        <authorList>
            <person name="Gutierrez-Valencia J."/>
        </authorList>
    </citation>
    <scope>NUCLEOTIDE SEQUENCE</scope>
</reference>
<comment type="caution">
    <text evidence="1">The sequence shown here is derived from an EMBL/GenBank/DDBJ whole genome shotgun (WGS) entry which is preliminary data.</text>
</comment>
<organism evidence="1 2">
    <name type="scientific">Linum tenue</name>
    <dbReference type="NCBI Taxonomy" id="586396"/>
    <lineage>
        <taxon>Eukaryota</taxon>
        <taxon>Viridiplantae</taxon>
        <taxon>Streptophyta</taxon>
        <taxon>Embryophyta</taxon>
        <taxon>Tracheophyta</taxon>
        <taxon>Spermatophyta</taxon>
        <taxon>Magnoliopsida</taxon>
        <taxon>eudicotyledons</taxon>
        <taxon>Gunneridae</taxon>
        <taxon>Pentapetalae</taxon>
        <taxon>rosids</taxon>
        <taxon>fabids</taxon>
        <taxon>Malpighiales</taxon>
        <taxon>Linaceae</taxon>
        <taxon>Linum</taxon>
    </lineage>
</organism>